<dbReference type="EMBL" id="OW152813">
    <property type="protein sequence ID" value="CAH2035959.1"/>
    <property type="molecule type" value="Genomic_DNA"/>
</dbReference>
<name>A0ABN8HUH6_9NEOP</name>
<evidence type="ECO:0000313" key="3">
    <source>
        <dbReference type="Proteomes" id="UP000837857"/>
    </source>
</evidence>
<dbReference type="Proteomes" id="UP000837857">
    <property type="component" value="Chromosome 1"/>
</dbReference>
<keyword evidence="1" id="KW-0472">Membrane</keyword>
<evidence type="ECO:0000313" key="2">
    <source>
        <dbReference type="EMBL" id="CAH2035959.1"/>
    </source>
</evidence>
<keyword evidence="1" id="KW-0812">Transmembrane</keyword>
<sequence length="330" mass="35725">MQLRGSEATRATCNGAADTAFRSRSKAPAKRRCSHCEKSPAIFPKRRRENRQSRAALWGESASGGGEAAAGGAHCETHRGVLSHLQSSIATGRPAQPSLPEATSTKLADPVLAVVISVLVTLVLLSVFYVWYCALVKNEPPPALYENLLIHLLPRPTAVWAEAILLKSVPFKLASEPQSIQLLTFKLARDTPEITGPQSGKLLGSVDEFEIRVAVKWRAGSSASGNASKKEEAYWFSDRHEWKKRKLETMGSTVTGNDCDLRSSRGLDKVRRNMRRGGLWRRKRVLAGGIRQSIAGADVAGNDAVSIHQLPPTLQGDLCSLTAPPPAPPV</sequence>
<organism evidence="2 3">
    <name type="scientific">Iphiclides podalirius</name>
    <name type="common">scarce swallowtail</name>
    <dbReference type="NCBI Taxonomy" id="110791"/>
    <lineage>
        <taxon>Eukaryota</taxon>
        <taxon>Metazoa</taxon>
        <taxon>Ecdysozoa</taxon>
        <taxon>Arthropoda</taxon>
        <taxon>Hexapoda</taxon>
        <taxon>Insecta</taxon>
        <taxon>Pterygota</taxon>
        <taxon>Neoptera</taxon>
        <taxon>Endopterygota</taxon>
        <taxon>Lepidoptera</taxon>
        <taxon>Glossata</taxon>
        <taxon>Ditrysia</taxon>
        <taxon>Papilionoidea</taxon>
        <taxon>Papilionidae</taxon>
        <taxon>Papilioninae</taxon>
        <taxon>Iphiclides</taxon>
    </lineage>
</organism>
<feature type="non-terminal residue" evidence="2">
    <location>
        <position position="330"/>
    </location>
</feature>
<feature type="transmembrane region" description="Helical" evidence="1">
    <location>
        <begin position="111"/>
        <end position="132"/>
    </location>
</feature>
<keyword evidence="3" id="KW-1185">Reference proteome</keyword>
<accession>A0ABN8HUH6</accession>
<keyword evidence="1" id="KW-1133">Transmembrane helix</keyword>
<proteinExistence type="predicted"/>
<gene>
    <name evidence="2" type="ORF">IPOD504_LOCUS779</name>
</gene>
<evidence type="ECO:0000256" key="1">
    <source>
        <dbReference type="SAM" id="Phobius"/>
    </source>
</evidence>
<reference evidence="2" key="1">
    <citation type="submission" date="2022-03" db="EMBL/GenBank/DDBJ databases">
        <authorList>
            <person name="Martin H S."/>
        </authorList>
    </citation>
    <scope>NUCLEOTIDE SEQUENCE</scope>
</reference>
<protein>
    <submittedName>
        <fullName evidence="2">Uncharacterized protein</fullName>
    </submittedName>
</protein>